<sequence length="288" mass="31982">MSEKHVRGPYPEAAPAAIVDTHCHLAISEFEEDRPEVLHRARRAGVRWFVHAGTNHEDSADAIALARKHRDVKAAVGFHPRWIGHRPSDWTLRLERLTSTPEVVAVGEIGLDYYRRSDNKPDQKEAFRQQLDFAAARGLPVIIHCRDAWEDVMAILCRWQESSGFRDSSLAQRSVRGVLHAFSGMASHARTAGDLGFMIGLGGPVTFRNARDLHTLVPSLPLDQLLLETDCPYLAPHPHRGRRNEPALLPLVCARIAELRGQTATEVANVTTANAMRCFGLPQPVPAT</sequence>
<dbReference type="InterPro" id="IPR001130">
    <property type="entry name" value="TatD-like"/>
</dbReference>
<dbReference type="InterPro" id="IPR015991">
    <property type="entry name" value="TatD/YcfH-like"/>
</dbReference>
<name>A0A6B1DQJ0_9CHLR</name>
<dbReference type="Pfam" id="PF01026">
    <property type="entry name" value="TatD_DNase"/>
    <property type="match status" value="1"/>
</dbReference>
<keyword evidence="2" id="KW-0378">Hydrolase</keyword>
<evidence type="ECO:0000256" key="2">
    <source>
        <dbReference type="ARBA" id="ARBA00022801"/>
    </source>
</evidence>
<feature type="binding site" evidence="3">
    <location>
        <position position="180"/>
    </location>
    <ligand>
        <name>a divalent metal cation</name>
        <dbReference type="ChEBI" id="CHEBI:60240"/>
        <label>2</label>
    </ligand>
</feature>
<feature type="binding site" evidence="3">
    <location>
        <position position="108"/>
    </location>
    <ligand>
        <name>a divalent metal cation</name>
        <dbReference type="ChEBI" id="CHEBI:60240"/>
        <label>1</label>
    </ligand>
</feature>
<dbReference type="PANTHER" id="PTHR46124">
    <property type="entry name" value="D-AMINOACYL-TRNA DEACYLASE"/>
    <property type="match status" value="1"/>
</dbReference>
<dbReference type="InterPro" id="IPR032466">
    <property type="entry name" value="Metal_Hydrolase"/>
</dbReference>
<dbReference type="FunFam" id="3.20.20.140:FF:000005">
    <property type="entry name" value="TatD family hydrolase"/>
    <property type="match status" value="1"/>
</dbReference>
<keyword evidence="1 3" id="KW-0479">Metal-binding</keyword>
<feature type="binding site" evidence="3">
    <location>
        <position position="230"/>
    </location>
    <ligand>
        <name>a divalent metal cation</name>
        <dbReference type="ChEBI" id="CHEBI:60240"/>
        <label>1</label>
    </ligand>
</feature>
<dbReference type="SUPFAM" id="SSF51556">
    <property type="entry name" value="Metallo-dependent hydrolases"/>
    <property type="match status" value="1"/>
</dbReference>
<dbReference type="AlphaFoldDB" id="A0A6B1DQJ0"/>
<gene>
    <name evidence="4" type="ORF">F4Y08_03980</name>
</gene>
<dbReference type="GO" id="GO:0005829">
    <property type="term" value="C:cytosol"/>
    <property type="evidence" value="ECO:0007669"/>
    <property type="project" value="TreeGrafter"/>
</dbReference>
<dbReference type="EMBL" id="VXPY01000024">
    <property type="protein sequence ID" value="MYD89487.1"/>
    <property type="molecule type" value="Genomic_DNA"/>
</dbReference>
<dbReference type="PROSITE" id="PS01090">
    <property type="entry name" value="TATD_2"/>
    <property type="match status" value="1"/>
</dbReference>
<protein>
    <submittedName>
        <fullName evidence="4">TatD family deoxyribonuclease</fullName>
    </submittedName>
</protein>
<dbReference type="GO" id="GO:0004536">
    <property type="term" value="F:DNA nuclease activity"/>
    <property type="evidence" value="ECO:0007669"/>
    <property type="project" value="InterPro"/>
</dbReference>
<feature type="binding site" evidence="3">
    <location>
        <position position="144"/>
    </location>
    <ligand>
        <name>a divalent metal cation</name>
        <dbReference type="ChEBI" id="CHEBI:60240"/>
        <label>2</label>
    </ligand>
</feature>
<dbReference type="PIRSF" id="PIRSF005902">
    <property type="entry name" value="DNase_TatD"/>
    <property type="match status" value="1"/>
</dbReference>
<dbReference type="InterPro" id="IPR018228">
    <property type="entry name" value="DNase_TatD-rel_CS"/>
</dbReference>
<proteinExistence type="predicted"/>
<dbReference type="GO" id="GO:0016788">
    <property type="term" value="F:hydrolase activity, acting on ester bonds"/>
    <property type="evidence" value="ECO:0007669"/>
    <property type="project" value="InterPro"/>
</dbReference>
<evidence type="ECO:0000256" key="3">
    <source>
        <dbReference type="PIRSR" id="PIRSR005902-1"/>
    </source>
</evidence>
<feature type="binding site" evidence="3">
    <location>
        <position position="22"/>
    </location>
    <ligand>
        <name>a divalent metal cation</name>
        <dbReference type="ChEBI" id="CHEBI:60240"/>
        <label>1</label>
    </ligand>
</feature>
<dbReference type="NCBIfam" id="TIGR00010">
    <property type="entry name" value="YchF/TatD family DNA exonuclease"/>
    <property type="match status" value="1"/>
</dbReference>
<dbReference type="GO" id="GO:0046872">
    <property type="term" value="F:metal ion binding"/>
    <property type="evidence" value="ECO:0007669"/>
    <property type="project" value="UniProtKB-KW"/>
</dbReference>
<dbReference type="CDD" id="cd01310">
    <property type="entry name" value="TatD_DNAse"/>
    <property type="match status" value="1"/>
</dbReference>
<accession>A0A6B1DQJ0</accession>
<evidence type="ECO:0000313" key="4">
    <source>
        <dbReference type="EMBL" id="MYD89487.1"/>
    </source>
</evidence>
<dbReference type="Gene3D" id="3.20.20.140">
    <property type="entry name" value="Metal-dependent hydrolases"/>
    <property type="match status" value="1"/>
</dbReference>
<dbReference type="PANTHER" id="PTHR46124:SF2">
    <property type="entry name" value="D-AMINOACYL-TRNA DEACYLASE"/>
    <property type="match status" value="1"/>
</dbReference>
<evidence type="ECO:0000256" key="1">
    <source>
        <dbReference type="ARBA" id="ARBA00022723"/>
    </source>
</evidence>
<feature type="binding site" evidence="3">
    <location>
        <position position="24"/>
    </location>
    <ligand>
        <name>a divalent metal cation</name>
        <dbReference type="ChEBI" id="CHEBI:60240"/>
        <label>1</label>
    </ligand>
</feature>
<organism evidence="4">
    <name type="scientific">Caldilineaceae bacterium SB0662_bin_9</name>
    <dbReference type="NCBI Taxonomy" id="2605258"/>
    <lineage>
        <taxon>Bacteria</taxon>
        <taxon>Bacillati</taxon>
        <taxon>Chloroflexota</taxon>
        <taxon>Caldilineae</taxon>
        <taxon>Caldilineales</taxon>
        <taxon>Caldilineaceae</taxon>
    </lineage>
</organism>
<reference evidence="4" key="1">
    <citation type="submission" date="2019-09" db="EMBL/GenBank/DDBJ databases">
        <title>Characterisation of the sponge microbiome using genome-centric metagenomics.</title>
        <authorList>
            <person name="Engelberts J.P."/>
            <person name="Robbins S.J."/>
            <person name="De Goeij J.M."/>
            <person name="Aranda M."/>
            <person name="Bell S.C."/>
            <person name="Webster N.S."/>
        </authorList>
    </citation>
    <scope>NUCLEOTIDE SEQUENCE</scope>
    <source>
        <strain evidence="4">SB0662_bin_9</strain>
    </source>
</reference>
<dbReference type="PROSITE" id="PS01091">
    <property type="entry name" value="TATD_3"/>
    <property type="match status" value="1"/>
</dbReference>
<comment type="caution">
    <text evidence="4">The sequence shown here is derived from an EMBL/GenBank/DDBJ whole genome shotgun (WGS) entry which is preliminary data.</text>
</comment>